<dbReference type="SMART" id="SM00028">
    <property type="entry name" value="TPR"/>
    <property type="match status" value="1"/>
</dbReference>
<feature type="chain" id="PRO_5043683722" evidence="3">
    <location>
        <begin position="29"/>
        <end position="262"/>
    </location>
</feature>
<feature type="signal peptide" evidence="3">
    <location>
        <begin position="1"/>
        <end position="28"/>
    </location>
</feature>
<evidence type="ECO:0000256" key="2">
    <source>
        <dbReference type="SAM" id="MobiDB-lite"/>
    </source>
</evidence>
<organism evidence="4">
    <name type="scientific">Polynucleobacter sp. UK-FUSCHL-C3</name>
    <dbReference type="NCBI Taxonomy" id="2955208"/>
    <lineage>
        <taxon>Bacteria</taxon>
        <taxon>Pseudomonadati</taxon>
        <taxon>Pseudomonadota</taxon>
        <taxon>Betaproteobacteria</taxon>
        <taxon>Burkholderiales</taxon>
        <taxon>Burkholderiaceae</taxon>
        <taxon>Polynucleobacter</taxon>
    </lineage>
</organism>
<evidence type="ECO:0000256" key="3">
    <source>
        <dbReference type="SAM" id="SignalP"/>
    </source>
</evidence>
<dbReference type="InterPro" id="IPR019734">
    <property type="entry name" value="TPR_rpt"/>
</dbReference>
<proteinExistence type="predicted"/>
<dbReference type="AlphaFoldDB" id="A0AAU8A0I0"/>
<sequence>MTPSQTRSPLFTWTLRLLLGISTLSLLACSTSPSVPPAATGVPPQPYLGGYGPTDPPRMSANQNPETSANQLAETISVPFLSFLIIEPDPVIKNAIPTHIEKLTKERKFTDAIKAIDAALAKSPRNVQLRFLKARLQIELRDTVSAKNTWIEITQQFPELPEPYNNLAALSANQGKWIEARDYLELALKLRPDYVTAQGNLAEVYLRLSETNYQSASKLQPNQREYGLRAKAIKEILNPVAKPANRPTTTPGTNPNSATPKP</sequence>
<reference evidence="4" key="1">
    <citation type="submission" date="2022-06" db="EMBL/GenBank/DDBJ databases">
        <title>New Polynucleobacter species.</title>
        <authorList>
            <person name="Hahn M.W."/>
        </authorList>
    </citation>
    <scope>NUCLEOTIDE SEQUENCE</scope>
    <source>
        <strain evidence="4">UK-FUSCHL-C3</strain>
    </source>
</reference>
<dbReference type="InterPro" id="IPR011990">
    <property type="entry name" value="TPR-like_helical_dom_sf"/>
</dbReference>
<dbReference type="PROSITE" id="PS51257">
    <property type="entry name" value="PROKAR_LIPOPROTEIN"/>
    <property type="match status" value="1"/>
</dbReference>
<feature type="compositionally biased region" description="Low complexity" evidence="2">
    <location>
        <begin position="243"/>
        <end position="262"/>
    </location>
</feature>
<dbReference type="SUPFAM" id="SSF48452">
    <property type="entry name" value="TPR-like"/>
    <property type="match status" value="1"/>
</dbReference>
<name>A0AAU8A0I0_9BURK</name>
<accession>A0AAU8A0I0</accession>
<keyword evidence="3" id="KW-0732">Signal</keyword>
<dbReference type="RefSeq" id="WP_353437929.1">
    <property type="nucleotide sequence ID" value="NZ_CP099959.1"/>
</dbReference>
<dbReference type="Pfam" id="PF14559">
    <property type="entry name" value="TPR_19"/>
    <property type="match status" value="1"/>
</dbReference>
<protein>
    <submittedName>
        <fullName evidence="4">Tetratricopeptide repeat protein</fullName>
    </submittedName>
</protein>
<dbReference type="EMBL" id="CP099959">
    <property type="protein sequence ID" value="XCC56928.1"/>
    <property type="molecule type" value="Genomic_DNA"/>
</dbReference>
<feature type="region of interest" description="Disordered" evidence="2">
    <location>
        <begin position="237"/>
        <end position="262"/>
    </location>
</feature>
<dbReference type="Gene3D" id="1.25.40.10">
    <property type="entry name" value="Tetratricopeptide repeat domain"/>
    <property type="match status" value="1"/>
</dbReference>
<evidence type="ECO:0000256" key="1">
    <source>
        <dbReference type="PROSITE-ProRule" id="PRU00339"/>
    </source>
</evidence>
<feature type="repeat" description="TPR" evidence="1">
    <location>
        <begin position="161"/>
        <end position="194"/>
    </location>
</feature>
<dbReference type="PROSITE" id="PS50005">
    <property type="entry name" value="TPR"/>
    <property type="match status" value="1"/>
</dbReference>
<gene>
    <name evidence="4" type="ORF">NKE59_05335</name>
</gene>
<evidence type="ECO:0000313" key="4">
    <source>
        <dbReference type="EMBL" id="XCC56928.1"/>
    </source>
</evidence>
<keyword evidence="1" id="KW-0802">TPR repeat</keyword>